<dbReference type="PANTHER" id="PTHR30055:SF235">
    <property type="entry name" value="TRANSCRIPTIONAL REGULATORY PROTEIN"/>
    <property type="match status" value="1"/>
</dbReference>
<dbReference type="PANTHER" id="PTHR30055">
    <property type="entry name" value="HTH-TYPE TRANSCRIPTIONAL REGULATOR RUTR"/>
    <property type="match status" value="1"/>
</dbReference>
<organism evidence="4 5">
    <name type="scientific">Streptomyces albiflavescens</name>
    <dbReference type="NCBI Taxonomy" id="1623582"/>
    <lineage>
        <taxon>Bacteria</taxon>
        <taxon>Bacillati</taxon>
        <taxon>Actinomycetota</taxon>
        <taxon>Actinomycetes</taxon>
        <taxon>Kitasatosporales</taxon>
        <taxon>Streptomycetaceae</taxon>
        <taxon>Streptomyces</taxon>
    </lineage>
</organism>
<dbReference type="RefSeq" id="WP_229703795.1">
    <property type="nucleotide sequence ID" value="NZ_BMMM01000027.1"/>
</dbReference>
<dbReference type="SUPFAM" id="SSF48498">
    <property type="entry name" value="Tetracyclin repressor-like, C-terminal domain"/>
    <property type="match status" value="1"/>
</dbReference>
<dbReference type="Proteomes" id="UP000600365">
    <property type="component" value="Unassembled WGS sequence"/>
</dbReference>
<evidence type="ECO:0000313" key="4">
    <source>
        <dbReference type="EMBL" id="GGN92693.1"/>
    </source>
</evidence>
<keyword evidence="1 2" id="KW-0238">DNA-binding</keyword>
<dbReference type="InterPro" id="IPR009057">
    <property type="entry name" value="Homeodomain-like_sf"/>
</dbReference>
<dbReference type="InterPro" id="IPR050109">
    <property type="entry name" value="HTH-type_TetR-like_transc_reg"/>
</dbReference>
<dbReference type="EMBL" id="BMMM01000027">
    <property type="protein sequence ID" value="GGN92693.1"/>
    <property type="molecule type" value="Genomic_DNA"/>
</dbReference>
<evidence type="ECO:0000256" key="2">
    <source>
        <dbReference type="PROSITE-ProRule" id="PRU00335"/>
    </source>
</evidence>
<dbReference type="InterPro" id="IPR041678">
    <property type="entry name" value="TetR_C_16"/>
</dbReference>
<dbReference type="AlphaFoldDB" id="A0A917YDW6"/>
<dbReference type="SUPFAM" id="SSF46689">
    <property type="entry name" value="Homeodomain-like"/>
    <property type="match status" value="1"/>
</dbReference>
<evidence type="ECO:0000259" key="3">
    <source>
        <dbReference type="PROSITE" id="PS50977"/>
    </source>
</evidence>
<feature type="domain" description="HTH tetR-type" evidence="3">
    <location>
        <begin position="10"/>
        <end position="70"/>
    </location>
</feature>
<evidence type="ECO:0000256" key="1">
    <source>
        <dbReference type="ARBA" id="ARBA00023125"/>
    </source>
</evidence>
<evidence type="ECO:0000313" key="5">
    <source>
        <dbReference type="Proteomes" id="UP000600365"/>
    </source>
</evidence>
<gene>
    <name evidence="4" type="ORF">GCM10011579_090800</name>
</gene>
<dbReference type="Gene3D" id="1.10.10.60">
    <property type="entry name" value="Homeodomain-like"/>
    <property type="match status" value="1"/>
</dbReference>
<dbReference type="GO" id="GO:0000976">
    <property type="term" value="F:transcription cis-regulatory region binding"/>
    <property type="evidence" value="ECO:0007669"/>
    <property type="project" value="TreeGrafter"/>
</dbReference>
<accession>A0A917YDW6</accession>
<dbReference type="Pfam" id="PF17920">
    <property type="entry name" value="TetR_C_16"/>
    <property type="match status" value="1"/>
</dbReference>
<name>A0A917YDW6_9ACTN</name>
<keyword evidence="5" id="KW-1185">Reference proteome</keyword>
<dbReference type="InterPro" id="IPR036271">
    <property type="entry name" value="Tet_transcr_reg_TetR-rel_C_sf"/>
</dbReference>
<protein>
    <submittedName>
        <fullName evidence="4">TetR family transcriptional regulator</fullName>
    </submittedName>
</protein>
<dbReference type="GO" id="GO:0003700">
    <property type="term" value="F:DNA-binding transcription factor activity"/>
    <property type="evidence" value="ECO:0007669"/>
    <property type="project" value="TreeGrafter"/>
</dbReference>
<comment type="caution">
    <text evidence="4">The sequence shown here is derived from an EMBL/GenBank/DDBJ whole genome shotgun (WGS) entry which is preliminary data.</text>
</comment>
<dbReference type="InterPro" id="IPR001647">
    <property type="entry name" value="HTH_TetR"/>
</dbReference>
<dbReference type="Pfam" id="PF00440">
    <property type="entry name" value="TetR_N"/>
    <property type="match status" value="1"/>
</dbReference>
<dbReference type="PROSITE" id="PS50977">
    <property type="entry name" value="HTH_TETR_2"/>
    <property type="match status" value="1"/>
</dbReference>
<feature type="DNA-binding region" description="H-T-H motif" evidence="2">
    <location>
        <begin position="33"/>
        <end position="52"/>
    </location>
</feature>
<proteinExistence type="predicted"/>
<dbReference type="Gene3D" id="1.10.357.10">
    <property type="entry name" value="Tetracycline Repressor, domain 2"/>
    <property type="match status" value="1"/>
</dbReference>
<sequence>MEQRVTSRSLRTREAILYAARVHFAADGYQRATIRAIASTAAIDPSMVMRYFGNKEQLFEAALDVDLGLPDLTGTSVERLPHALISHFLAPWEQDAAEGSLRLLLRSAATNERAAERLRGVLHEQLTSSLKGVLGADRAAAGSGLVAAQLLGVAFARYLLRLQPIAELSVQALADLVAPSMRAALADL</sequence>
<reference evidence="4 5" key="1">
    <citation type="journal article" date="2014" name="Int. J. Syst. Evol. Microbiol.">
        <title>Complete genome sequence of Corynebacterium casei LMG S-19264T (=DSM 44701T), isolated from a smear-ripened cheese.</title>
        <authorList>
            <consortium name="US DOE Joint Genome Institute (JGI-PGF)"/>
            <person name="Walter F."/>
            <person name="Albersmeier A."/>
            <person name="Kalinowski J."/>
            <person name="Ruckert C."/>
        </authorList>
    </citation>
    <scope>NUCLEOTIDE SEQUENCE [LARGE SCALE GENOMIC DNA]</scope>
    <source>
        <strain evidence="4 5">CGMCC 4.7111</strain>
    </source>
</reference>